<name>A0A243R8P0_9ACTN</name>
<evidence type="ECO:0000313" key="2">
    <source>
        <dbReference type="EMBL" id="OUC90964.1"/>
    </source>
</evidence>
<dbReference type="SUPFAM" id="SSF46785">
    <property type="entry name" value="Winged helix' DNA-binding domain"/>
    <property type="match status" value="1"/>
</dbReference>
<dbReference type="GO" id="GO:0006950">
    <property type="term" value="P:response to stress"/>
    <property type="evidence" value="ECO:0007669"/>
    <property type="project" value="TreeGrafter"/>
</dbReference>
<dbReference type="InterPro" id="IPR039422">
    <property type="entry name" value="MarR/SlyA-like"/>
</dbReference>
<proteinExistence type="predicted"/>
<feature type="domain" description="HTH marR-type" evidence="1">
    <location>
        <begin position="18"/>
        <end position="156"/>
    </location>
</feature>
<sequence>MCFDNNMHLYMYHRDMEDSQAVAAVERAMVAIRRSQSRRAIQRIAGGTQIDPALFGLIDAVEEGPGAATVGSVADRMGIDQPRASRLVARAVDAGLLRRVADPEDGRRSTLELTGLGVEQADQVHRFRREIFGTAMRAWPEHDQREFARLLGAFVGALGRRYRGE</sequence>
<dbReference type="PANTHER" id="PTHR33164">
    <property type="entry name" value="TRANSCRIPTIONAL REGULATOR, MARR FAMILY"/>
    <property type="match status" value="1"/>
</dbReference>
<dbReference type="PROSITE" id="PS50995">
    <property type="entry name" value="HTH_MARR_2"/>
    <property type="match status" value="1"/>
</dbReference>
<dbReference type="InterPro" id="IPR036388">
    <property type="entry name" value="WH-like_DNA-bd_sf"/>
</dbReference>
<dbReference type="InterPro" id="IPR036390">
    <property type="entry name" value="WH_DNA-bd_sf"/>
</dbReference>
<comment type="caution">
    <text evidence="2">The sequence shown here is derived from an EMBL/GenBank/DDBJ whole genome shotgun (WGS) entry which is preliminary data.</text>
</comment>
<keyword evidence="3" id="KW-1185">Reference proteome</keyword>
<accession>A0A243R8P0</accession>
<dbReference type="AlphaFoldDB" id="A0A243R8P0"/>
<dbReference type="SMART" id="SM00347">
    <property type="entry name" value="HTH_MARR"/>
    <property type="match status" value="1"/>
</dbReference>
<dbReference type="EMBL" id="NGFP01000243">
    <property type="protein sequence ID" value="OUC90964.1"/>
    <property type="molecule type" value="Genomic_DNA"/>
</dbReference>
<dbReference type="Proteomes" id="UP000194761">
    <property type="component" value="Unassembled WGS sequence"/>
</dbReference>
<dbReference type="Pfam" id="PF12802">
    <property type="entry name" value="MarR_2"/>
    <property type="match status" value="1"/>
</dbReference>
<dbReference type="Gene3D" id="1.10.10.10">
    <property type="entry name" value="Winged helix-like DNA-binding domain superfamily/Winged helix DNA-binding domain"/>
    <property type="match status" value="1"/>
</dbReference>
<evidence type="ECO:0000313" key="3">
    <source>
        <dbReference type="Proteomes" id="UP000194761"/>
    </source>
</evidence>
<dbReference type="PANTHER" id="PTHR33164:SF57">
    <property type="entry name" value="MARR-FAMILY TRANSCRIPTIONAL REGULATOR"/>
    <property type="match status" value="1"/>
</dbReference>
<dbReference type="InterPro" id="IPR000835">
    <property type="entry name" value="HTH_MarR-typ"/>
</dbReference>
<reference evidence="2 3" key="1">
    <citation type="submission" date="2017-05" db="EMBL/GenBank/DDBJ databases">
        <title>Biotechnological potential of actinobacteria isolated from South African environments.</title>
        <authorList>
            <person name="Le Roes-Hill M."/>
            <person name="Prins A."/>
            <person name="Durrell K.A."/>
        </authorList>
    </citation>
    <scope>NUCLEOTIDE SEQUENCE [LARGE SCALE GENOMIC DNA]</scope>
    <source>
        <strain evidence="2">M26</strain>
    </source>
</reference>
<protein>
    <submittedName>
        <fullName evidence="2">MarR family transcriptional regulator</fullName>
    </submittedName>
</protein>
<gene>
    <name evidence="2" type="ORF">CA984_35535</name>
</gene>
<dbReference type="GO" id="GO:0003700">
    <property type="term" value="F:DNA-binding transcription factor activity"/>
    <property type="evidence" value="ECO:0007669"/>
    <property type="project" value="InterPro"/>
</dbReference>
<organism evidence="2 3">
    <name type="scientific">Streptosporangium minutum</name>
    <dbReference type="NCBI Taxonomy" id="569862"/>
    <lineage>
        <taxon>Bacteria</taxon>
        <taxon>Bacillati</taxon>
        <taxon>Actinomycetota</taxon>
        <taxon>Actinomycetes</taxon>
        <taxon>Streptosporangiales</taxon>
        <taxon>Streptosporangiaceae</taxon>
        <taxon>Streptosporangium</taxon>
    </lineage>
</organism>
<evidence type="ECO:0000259" key="1">
    <source>
        <dbReference type="PROSITE" id="PS50995"/>
    </source>
</evidence>